<keyword evidence="1" id="KW-0479">Metal-binding</keyword>
<evidence type="ECO:0000313" key="4">
    <source>
        <dbReference type="EMBL" id="QVJ01377.1"/>
    </source>
</evidence>
<organism evidence="4 5">
    <name type="scientific">Nocardiopsis eucommiae</name>
    <dbReference type="NCBI Taxonomy" id="2831970"/>
    <lineage>
        <taxon>Bacteria</taxon>
        <taxon>Bacillati</taxon>
        <taxon>Actinomycetota</taxon>
        <taxon>Actinomycetes</taxon>
        <taxon>Streptosporangiales</taxon>
        <taxon>Nocardiopsidaceae</taxon>
        <taxon>Nocardiopsis</taxon>
    </lineage>
</organism>
<dbReference type="SUPFAM" id="SSF52768">
    <property type="entry name" value="Arginase/deacetylase"/>
    <property type="match status" value="1"/>
</dbReference>
<dbReference type="EMBL" id="CP074402">
    <property type="protein sequence ID" value="QVJ01377.1"/>
    <property type="molecule type" value="Genomic_DNA"/>
</dbReference>
<dbReference type="Pfam" id="PF00491">
    <property type="entry name" value="Arginase"/>
    <property type="match status" value="1"/>
</dbReference>
<protein>
    <submittedName>
        <fullName evidence="4">Arginase family protein</fullName>
    </submittedName>
</protein>
<dbReference type="GO" id="GO:0046872">
    <property type="term" value="F:metal ion binding"/>
    <property type="evidence" value="ECO:0007669"/>
    <property type="project" value="UniProtKB-KW"/>
</dbReference>
<accession>A0A975LA30</accession>
<gene>
    <name evidence="4" type="ORF">KGD82_25470</name>
</gene>
<name>A0A975LA30_9ACTN</name>
<proteinExistence type="inferred from homology"/>
<dbReference type="Gene3D" id="3.40.800.10">
    <property type="entry name" value="Ureohydrolase domain"/>
    <property type="match status" value="2"/>
</dbReference>
<evidence type="ECO:0000313" key="5">
    <source>
        <dbReference type="Proteomes" id="UP000682416"/>
    </source>
</evidence>
<dbReference type="PROSITE" id="PS51409">
    <property type="entry name" value="ARGINASE_2"/>
    <property type="match status" value="1"/>
</dbReference>
<evidence type="ECO:0000256" key="3">
    <source>
        <dbReference type="PROSITE-ProRule" id="PRU00742"/>
    </source>
</evidence>
<dbReference type="GO" id="GO:0008783">
    <property type="term" value="F:agmatinase activity"/>
    <property type="evidence" value="ECO:0007669"/>
    <property type="project" value="TreeGrafter"/>
</dbReference>
<evidence type="ECO:0000256" key="1">
    <source>
        <dbReference type="ARBA" id="ARBA00022723"/>
    </source>
</evidence>
<comment type="similarity">
    <text evidence="3">Belongs to the arginase family.</text>
</comment>
<dbReference type="PANTHER" id="PTHR11358">
    <property type="entry name" value="ARGINASE/AGMATINASE"/>
    <property type="match status" value="1"/>
</dbReference>
<sequence length="189" mass="21115">MNRRLGELIPATVTSCVSAVLANGEVPLLLGGDHRLSYSSLQAVNSHVDLSQVHQWDAHHDHHQSLTLNNYSVFHFAQSRLGMNIFRHGLREDGAPPAQIPERPEKHVYVSIDADYLDPQDFASVSYPLPVKPSMRCDIETLLSEVEEVGRNFEVIGGDVVEWCGHRATEKEKEIVRRLVQGVVDCIGK</sequence>
<dbReference type="Proteomes" id="UP000682416">
    <property type="component" value="Chromosome"/>
</dbReference>
<dbReference type="GO" id="GO:0033389">
    <property type="term" value="P:putrescine biosynthetic process from arginine, via agmatine"/>
    <property type="evidence" value="ECO:0007669"/>
    <property type="project" value="TreeGrafter"/>
</dbReference>
<evidence type="ECO:0000256" key="2">
    <source>
        <dbReference type="ARBA" id="ARBA00022801"/>
    </source>
</evidence>
<dbReference type="AlphaFoldDB" id="A0A975LA30"/>
<dbReference type="KEGG" id="nec:KGD82_25470"/>
<reference evidence="4" key="1">
    <citation type="submission" date="2021-05" db="EMBL/GenBank/DDBJ databases">
        <authorList>
            <person name="Kaiqin L."/>
            <person name="Jian G."/>
        </authorList>
    </citation>
    <scope>NUCLEOTIDE SEQUENCE</scope>
    <source>
        <strain evidence="4">HDS5</strain>
    </source>
</reference>
<keyword evidence="5" id="KW-1185">Reference proteome</keyword>
<dbReference type="InterPro" id="IPR023696">
    <property type="entry name" value="Ureohydrolase_dom_sf"/>
</dbReference>
<keyword evidence="2" id="KW-0378">Hydrolase</keyword>
<dbReference type="PANTHER" id="PTHR11358:SF26">
    <property type="entry name" value="GUANIDINO ACID HYDROLASE, MITOCHONDRIAL"/>
    <property type="match status" value="1"/>
</dbReference>
<dbReference type="InterPro" id="IPR006035">
    <property type="entry name" value="Ureohydrolase"/>
</dbReference>